<dbReference type="Pfam" id="PF00830">
    <property type="entry name" value="Ribosomal_L28"/>
    <property type="match status" value="1"/>
</dbReference>
<evidence type="ECO:0000256" key="5">
    <source>
        <dbReference type="HAMAP-Rule" id="MF_00373"/>
    </source>
</evidence>
<sequence>MARRCEVCGKGPMFGHNISHAHNVTRRVFLPNVHKMRVVEDGQVVRKKVCTKCLKAGKVQKA</sequence>
<dbReference type="GO" id="GO:0005840">
    <property type="term" value="C:ribosome"/>
    <property type="evidence" value="ECO:0007669"/>
    <property type="project" value="UniProtKB-KW"/>
</dbReference>
<evidence type="ECO:0000256" key="1">
    <source>
        <dbReference type="ARBA" id="ARBA00008760"/>
    </source>
</evidence>
<dbReference type="EMBL" id="CP035108">
    <property type="protein sequence ID" value="QAR34214.1"/>
    <property type="molecule type" value="Genomic_DNA"/>
</dbReference>
<dbReference type="KEGG" id="gtl:EP073_12605"/>
<evidence type="ECO:0000313" key="6">
    <source>
        <dbReference type="EMBL" id="QAR34214.1"/>
    </source>
</evidence>
<dbReference type="RefSeq" id="WP_128467519.1">
    <property type="nucleotide sequence ID" value="NZ_CP035108.1"/>
</dbReference>
<dbReference type="AlphaFoldDB" id="A0A410K1D7"/>
<dbReference type="OrthoDB" id="9805609at2"/>
<dbReference type="PANTHER" id="PTHR39080:SF1">
    <property type="entry name" value="LARGE RIBOSOMAL SUBUNIT PROTEIN BL28A"/>
    <property type="match status" value="1"/>
</dbReference>
<evidence type="ECO:0000256" key="3">
    <source>
        <dbReference type="ARBA" id="ARBA00023274"/>
    </source>
</evidence>
<dbReference type="NCBIfam" id="TIGR00009">
    <property type="entry name" value="L28"/>
    <property type="match status" value="1"/>
</dbReference>
<dbReference type="GO" id="GO:0006412">
    <property type="term" value="P:translation"/>
    <property type="evidence" value="ECO:0007669"/>
    <property type="project" value="UniProtKB-UniRule"/>
</dbReference>
<dbReference type="InterPro" id="IPR037147">
    <property type="entry name" value="Ribosomal_bL28_sf"/>
</dbReference>
<dbReference type="Proteomes" id="UP000287502">
    <property type="component" value="Chromosome"/>
</dbReference>
<accession>A0A410K1D7</accession>
<organism evidence="6 7">
    <name type="scientific">Geovibrio thiophilus</name>
    <dbReference type="NCBI Taxonomy" id="139438"/>
    <lineage>
        <taxon>Bacteria</taxon>
        <taxon>Pseudomonadati</taxon>
        <taxon>Deferribacterota</taxon>
        <taxon>Deferribacteres</taxon>
        <taxon>Deferribacterales</taxon>
        <taxon>Geovibrionaceae</taxon>
        <taxon>Geovibrio</taxon>
    </lineage>
</organism>
<dbReference type="InterPro" id="IPR001383">
    <property type="entry name" value="Ribosomal_bL28_bact-type"/>
</dbReference>
<dbReference type="InterPro" id="IPR034704">
    <property type="entry name" value="Ribosomal_bL28/bL31-like_sf"/>
</dbReference>
<reference evidence="6 7" key="1">
    <citation type="submission" date="2019-01" db="EMBL/GenBank/DDBJ databases">
        <title>Geovibrio thiophilus DSM 11263, complete genome.</title>
        <authorList>
            <person name="Spring S."/>
            <person name="Bunk B."/>
            <person name="Sproer C."/>
        </authorList>
    </citation>
    <scope>NUCLEOTIDE SEQUENCE [LARGE SCALE GENOMIC DNA]</scope>
    <source>
        <strain evidence="6 7">DSM 11263</strain>
    </source>
</reference>
<proteinExistence type="inferred from homology"/>
<dbReference type="GO" id="GO:1990904">
    <property type="term" value="C:ribonucleoprotein complex"/>
    <property type="evidence" value="ECO:0007669"/>
    <property type="project" value="UniProtKB-KW"/>
</dbReference>
<evidence type="ECO:0000313" key="7">
    <source>
        <dbReference type="Proteomes" id="UP000287502"/>
    </source>
</evidence>
<gene>
    <name evidence="5 6" type="primary">rpmB</name>
    <name evidence="6" type="ORF">EP073_12605</name>
</gene>
<evidence type="ECO:0000256" key="4">
    <source>
        <dbReference type="ARBA" id="ARBA00035174"/>
    </source>
</evidence>
<dbReference type="Gene3D" id="2.30.170.40">
    <property type="entry name" value="Ribosomal protein L28/L24"/>
    <property type="match status" value="1"/>
</dbReference>
<dbReference type="InterPro" id="IPR026569">
    <property type="entry name" value="Ribosomal_bL28"/>
</dbReference>
<dbReference type="PANTHER" id="PTHR39080">
    <property type="entry name" value="50S RIBOSOMAL PROTEIN L28"/>
    <property type="match status" value="1"/>
</dbReference>
<dbReference type="SUPFAM" id="SSF143800">
    <property type="entry name" value="L28p-like"/>
    <property type="match status" value="1"/>
</dbReference>
<dbReference type="HAMAP" id="MF_00373">
    <property type="entry name" value="Ribosomal_bL28"/>
    <property type="match status" value="1"/>
</dbReference>
<evidence type="ECO:0000256" key="2">
    <source>
        <dbReference type="ARBA" id="ARBA00022980"/>
    </source>
</evidence>
<comment type="similarity">
    <text evidence="1 5">Belongs to the bacterial ribosomal protein bL28 family.</text>
</comment>
<keyword evidence="7" id="KW-1185">Reference proteome</keyword>
<dbReference type="InterPro" id="IPR050096">
    <property type="entry name" value="Bacterial_rp_bL28"/>
</dbReference>
<protein>
    <recommendedName>
        <fullName evidence="4 5">Large ribosomal subunit protein bL28</fullName>
    </recommendedName>
</protein>
<keyword evidence="3 5" id="KW-0687">Ribonucleoprotein</keyword>
<name>A0A410K1D7_9BACT</name>
<dbReference type="GO" id="GO:0003735">
    <property type="term" value="F:structural constituent of ribosome"/>
    <property type="evidence" value="ECO:0007669"/>
    <property type="project" value="InterPro"/>
</dbReference>
<keyword evidence="2 5" id="KW-0689">Ribosomal protein</keyword>